<evidence type="ECO:0008006" key="4">
    <source>
        <dbReference type="Google" id="ProtNLM"/>
    </source>
</evidence>
<dbReference type="AlphaFoldDB" id="A0A9D9I205"/>
<gene>
    <name evidence="2" type="ORF">IAB93_00885</name>
</gene>
<sequence>MTNTINIDKTLDKYSKDFSIRHTGNRWALLSIIVCIVPFIIAILVPSLRDGGFYDFAVTMLILAATIALCLVIFYVAGDSKKIYFKPSHDWMERCEFYFDGRNLDKIAGLLAKGDFQAIADMPRNHSQQYLIIMYKAPKSNVVCAQICTVSEMHFKPCGDIVMLKDGEHNIPKKTSLLDFFYQYGK</sequence>
<comment type="caution">
    <text evidence="2">The sequence shown here is derived from an EMBL/GenBank/DDBJ whole genome shotgun (WGS) entry which is preliminary data.</text>
</comment>
<reference evidence="2" key="2">
    <citation type="journal article" date="2021" name="PeerJ">
        <title>Extensive microbial diversity within the chicken gut microbiome revealed by metagenomics and culture.</title>
        <authorList>
            <person name="Gilroy R."/>
            <person name="Ravi A."/>
            <person name="Getino M."/>
            <person name="Pursley I."/>
            <person name="Horton D.L."/>
            <person name="Alikhan N.F."/>
            <person name="Baker D."/>
            <person name="Gharbi K."/>
            <person name="Hall N."/>
            <person name="Watson M."/>
            <person name="Adriaenssens E.M."/>
            <person name="Foster-Nyarko E."/>
            <person name="Jarju S."/>
            <person name="Secka A."/>
            <person name="Antonio M."/>
            <person name="Oren A."/>
            <person name="Chaudhuri R.R."/>
            <person name="La Ragione R."/>
            <person name="Hildebrand F."/>
            <person name="Pallen M.J."/>
        </authorList>
    </citation>
    <scope>NUCLEOTIDE SEQUENCE</scope>
    <source>
        <strain evidence="2">10037</strain>
    </source>
</reference>
<reference evidence="2" key="1">
    <citation type="submission" date="2020-10" db="EMBL/GenBank/DDBJ databases">
        <authorList>
            <person name="Gilroy R."/>
        </authorList>
    </citation>
    <scope>NUCLEOTIDE SEQUENCE</scope>
    <source>
        <strain evidence="2">10037</strain>
    </source>
</reference>
<name>A0A9D9I205_9BACT</name>
<evidence type="ECO:0000313" key="3">
    <source>
        <dbReference type="Proteomes" id="UP000823597"/>
    </source>
</evidence>
<protein>
    <recommendedName>
        <fullName evidence="4">Transmembrane protein</fullName>
    </recommendedName>
</protein>
<keyword evidence="1" id="KW-0812">Transmembrane</keyword>
<dbReference type="Proteomes" id="UP000823597">
    <property type="component" value="Unassembled WGS sequence"/>
</dbReference>
<feature type="transmembrane region" description="Helical" evidence="1">
    <location>
        <begin position="27"/>
        <end position="45"/>
    </location>
</feature>
<organism evidence="2 3">
    <name type="scientific">Candidatus Merdivivens pullistercoris</name>
    <dbReference type="NCBI Taxonomy" id="2840873"/>
    <lineage>
        <taxon>Bacteria</taxon>
        <taxon>Pseudomonadati</taxon>
        <taxon>Bacteroidota</taxon>
        <taxon>Bacteroidia</taxon>
        <taxon>Bacteroidales</taxon>
        <taxon>Muribaculaceae</taxon>
        <taxon>Muribaculaceae incertae sedis</taxon>
        <taxon>Candidatus Merdivivens</taxon>
    </lineage>
</organism>
<evidence type="ECO:0000256" key="1">
    <source>
        <dbReference type="SAM" id="Phobius"/>
    </source>
</evidence>
<accession>A0A9D9I205</accession>
<keyword evidence="1" id="KW-0472">Membrane</keyword>
<dbReference type="EMBL" id="JADIME010000010">
    <property type="protein sequence ID" value="MBO8464535.1"/>
    <property type="molecule type" value="Genomic_DNA"/>
</dbReference>
<keyword evidence="1" id="KW-1133">Transmembrane helix</keyword>
<feature type="transmembrane region" description="Helical" evidence="1">
    <location>
        <begin position="57"/>
        <end position="77"/>
    </location>
</feature>
<evidence type="ECO:0000313" key="2">
    <source>
        <dbReference type="EMBL" id="MBO8464535.1"/>
    </source>
</evidence>
<proteinExistence type="predicted"/>